<evidence type="ECO:0000313" key="4">
    <source>
        <dbReference type="Proteomes" id="UP000248857"/>
    </source>
</evidence>
<name>A0A2W1JAJ7_9CYAN</name>
<keyword evidence="2" id="KW-1133">Transmembrane helix</keyword>
<keyword evidence="4" id="KW-1185">Reference proteome</keyword>
<dbReference type="AlphaFoldDB" id="A0A2W1JAJ7"/>
<comment type="caution">
    <text evidence="3">The sequence shown here is derived from an EMBL/GenBank/DDBJ whole genome shotgun (WGS) entry which is preliminary data.</text>
</comment>
<evidence type="ECO:0000256" key="2">
    <source>
        <dbReference type="SAM" id="Phobius"/>
    </source>
</evidence>
<reference evidence="3 4" key="1">
    <citation type="journal article" date="2018" name="Sci. Rep.">
        <title>A novel species of the marine cyanobacterium Acaryochloris with a unique pigment content and lifestyle.</title>
        <authorList>
            <person name="Partensky F."/>
            <person name="Six C."/>
            <person name="Ratin M."/>
            <person name="Garczarek L."/>
            <person name="Vaulot D."/>
            <person name="Probert I."/>
            <person name="Calteau A."/>
            <person name="Gourvil P."/>
            <person name="Marie D."/>
            <person name="Grebert T."/>
            <person name="Bouchier C."/>
            <person name="Le Panse S."/>
            <person name="Gachenot M."/>
            <person name="Rodriguez F."/>
            <person name="Garrido J.L."/>
        </authorList>
    </citation>
    <scope>NUCLEOTIDE SEQUENCE [LARGE SCALE GENOMIC DNA]</scope>
    <source>
        <strain evidence="3 4">RCC1774</strain>
    </source>
</reference>
<feature type="compositionally biased region" description="Pro residues" evidence="1">
    <location>
        <begin position="152"/>
        <end position="164"/>
    </location>
</feature>
<dbReference type="Proteomes" id="UP000248857">
    <property type="component" value="Unassembled WGS sequence"/>
</dbReference>
<dbReference type="RefSeq" id="WP_110988368.1">
    <property type="nucleotide sequence ID" value="NZ_CAWNWM010000021.1"/>
</dbReference>
<keyword evidence="2" id="KW-0472">Membrane</keyword>
<accession>A0A2W1JAJ7</accession>
<sequence length="164" mass="17747">MTHATYPPSSNPDLGKPSEDSRPDPPASSQDMEALQRRVDSEVNRLSAEIASNRGQPLELLGALGTLVIVLAAVSGWLVFRVQKLENTAQLSFDPALKSQVEVLDQKLQTLDQKVSQDLVGELQATQKQLTEIEQKLKLVETTTQSLSSPAAEPPAPPSQPQAQ</sequence>
<dbReference type="EMBL" id="PQWO01000021">
    <property type="protein sequence ID" value="PZD71170.1"/>
    <property type="molecule type" value="Genomic_DNA"/>
</dbReference>
<evidence type="ECO:0000313" key="3">
    <source>
        <dbReference type="EMBL" id="PZD71170.1"/>
    </source>
</evidence>
<evidence type="ECO:0000256" key="1">
    <source>
        <dbReference type="SAM" id="MobiDB-lite"/>
    </source>
</evidence>
<feature type="region of interest" description="Disordered" evidence="1">
    <location>
        <begin position="1"/>
        <end position="36"/>
    </location>
</feature>
<protein>
    <submittedName>
        <fullName evidence="3">Uncharacterized protein</fullName>
    </submittedName>
</protein>
<organism evidence="3 4">
    <name type="scientific">Acaryochloris thomasi RCC1774</name>
    <dbReference type="NCBI Taxonomy" id="1764569"/>
    <lineage>
        <taxon>Bacteria</taxon>
        <taxon>Bacillati</taxon>
        <taxon>Cyanobacteriota</taxon>
        <taxon>Cyanophyceae</taxon>
        <taxon>Acaryochloridales</taxon>
        <taxon>Acaryochloridaceae</taxon>
        <taxon>Acaryochloris</taxon>
        <taxon>Acaryochloris thomasi</taxon>
    </lineage>
</organism>
<proteinExistence type="predicted"/>
<keyword evidence="2" id="KW-0812">Transmembrane</keyword>
<gene>
    <name evidence="3" type="ORF">C1752_07898</name>
</gene>
<feature type="region of interest" description="Disordered" evidence="1">
    <location>
        <begin position="142"/>
        <end position="164"/>
    </location>
</feature>
<feature type="transmembrane region" description="Helical" evidence="2">
    <location>
        <begin position="60"/>
        <end position="80"/>
    </location>
</feature>